<evidence type="ECO:0000313" key="3">
    <source>
        <dbReference type="Proteomes" id="UP000325081"/>
    </source>
</evidence>
<proteinExistence type="predicted"/>
<evidence type="ECO:0000313" key="2">
    <source>
        <dbReference type="EMBL" id="GER55996.1"/>
    </source>
</evidence>
<name>A0A5A7RFN6_STRAF</name>
<organism evidence="2 3">
    <name type="scientific">Striga asiatica</name>
    <name type="common">Asiatic witchweed</name>
    <name type="synonym">Buchnera asiatica</name>
    <dbReference type="NCBI Taxonomy" id="4170"/>
    <lineage>
        <taxon>Eukaryota</taxon>
        <taxon>Viridiplantae</taxon>
        <taxon>Streptophyta</taxon>
        <taxon>Embryophyta</taxon>
        <taxon>Tracheophyta</taxon>
        <taxon>Spermatophyta</taxon>
        <taxon>Magnoliopsida</taxon>
        <taxon>eudicotyledons</taxon>
        <taxon>Gunneridae</taxon>
        <taxon>Pentapetalae</taxon>
        <taxon>asterids</taxon>
        <taxon>lamiids</taxon>
        <taxon>Lamiales</taxon>
        <taxon>Orobanchaceae</taxon>
        <taxon>Buchnereae</taxon>
        <taxon>Striga</taxon>
    </lineage>
</organism>
<feature type="region of interest" description="Disordered" evidence="1">
    <location>
        <begin position="1"/>
        <end position="25"/>
    </location>
</feature>
<keyword evidence="3" id="KW-1185">Reference proteome</keyword>
<gene>
    <name evidence="2" type="ORF">STAS_33702</name>
</gene>
<evidence type="ECO:0000256" key="1">
    <source>
        <dbReference type="SAM" id="MobiDB-lite"/>
    </source>
</evidence>
<accession>A0A5A7RFN6</accession>
<dbReference type="Proteomes" id="UP000325081">
    <property type="component" value="Unassembled WGS sequence"/>
</dbReference>
<protein>
    <submittedName>
        <fullName evidence="2">Serine--tRNA ligase</fullName>
    </submittedName>
</protein>
<reference evidence="3" key="1">
    <citation type="journal article" date="2019" name="Curr. Biol.">
        <title>Genome Sequence of Striga asiatica Provides Insight into the Evolution of Plant Parasitism.</title>
        <authorList>
            <person name="Yoshida S."/>
            <person name="Kim S."/>
            <person name="Wafula E.K."/>
            <person name="Tanskanen J."/>
            <person name="Kim Y.M."/>
            <person name="Honaas L."/>
            <person name="Yang Z."/>
            <person name="Spallek T."/>
            <person name="Conn C.E."/>
            <person name="Ichihashi Y."/>
            <person name="Cheong K."/>
            <person name="Cui S."/>
            <person name="Der J.P."/>
            <person name="Gundlach H."/>
            <person name="Jiao Y."/>
            <person name="Hori C."/>
            <person name="Ishida J.K."/>
            <person name="Kasahara H."/>
            <person name="Kiba T."/>
            <person name="Kim M.S."/>
            <person name="Koo N."/>
            <person name="Laohavisit A."/>
            <person name="Lee Y.H."/>
            <person name="Lumba S."/>
            <person name="McCourt P."/>
            <person name="Mortimer J.C."/>
            <person name="Mutuku J.M."/>
            <person name="Nomura T."/>
            <person name="Sasaki-Sekimoto Y."/>
            <person name="Seto Y."/>
            <person name="Wang Y."/>
            <person name="Wakatake T."/>
            <person name="Sakakibara H."/>
            <person name="Demura T."/>
            <person name="Yamaguchi S."/>
            <person name="Yoneyama K."/>
            <person name="Manabe R.I."/>
            <person name="Nelson D.C."/>
            <person name="Schulman A.H."/>
            <person name="Timko M.P."/>
            <person name="dePamphilis C.W."/>
            <person name="Choi D."/>
            <person name="Shirasu K."/>
        </authorList>
    </citation>
    <scope>NUCLEOTIDE SEQUENCE [LARGE SCALE GENOMIC DNA]</scope>
    <source>
        <strain evidence="3">cv. UVA1</strain>
    </source>
</reference>
<feature type="compositionally biased region" description="Polar residues" evidence="1">
    <location>
        <begin position="1"/>
        <end position="11"/>
    </location>
</feature>
<sequence>MPTADQVQESRGTNEETPQDPINGGRNMGCCRRYLRRLAANVHVRQLLELDDAMRDPEDLVEQIKNSLEPFFQVPRVVLEGRDVFREWICRLELLDEPKLAVIDSEGREYDHGLSIPRVARKGLEELHGDRDFDDFCIGIGGREVGSVENFIVRRPVGRVVEGLLIMWRHSEYRRSRVVSRDGPSEAQDILDNGKNGPNVEVLHVGRVSREDLLGEGIIVRGKYAAITGLAARGKKARGLMGISDGRIKLIVARFVFGRDGRETPIGHRRVRLECRDKARRHCLGNGEGVNWAMTSSKYGYTIRHLRACNY</sequence>
<dbReference type="AlphaFoldDB" id="A0A5A7RFN6"/>
<dbReference type="EMBL" id="BKCP01012403">
    <property type="protein sequence ID" value="GER55996.1"/>
    <property type="molecule type" value="Genomic_DNA"/>
</dbReference>
<comment type="caution">
    <text evidence="2">The sequence shown here is derived from an EMBL/GenBank/DDBJ whole genome shotgun (WGS) entry which is preliminary data.</text>
</comment>
<keyword evidence="2" id="KW-0436">Ligase</keyword>
<dbReference type="GO" id="GO:0016874">
    <property type="term" value="F:ligase activity"/>
    <property type="evidence" value="ECO:0007669"/>
    <property type="project" value="UniProtKB-KW"/>
</dbReference>